<accession>A0A0R2FUZ1</accession>
<evidence type="ECO:0000313" key="1">
    <source>
        <dbReference type="EMBL" id="KRN32080.1"/>
    </source>
</evidence>
<dbReference type="OrthoDB" id="2060541at2"/>
<dbReference type="RefSeq" id="WP_056990600.1">
    <property type="nucleotide sequence ID" value="NZ_JATAAJ010000005.1"/>
</dbReference>
<dbReference type="EMBL" id="JQAR01000003">
    <property type="protein sequence ID" value="KRN32080.1"/>
    <property type="molecule type" value="Genomic_DNA"/>
</dbReference>
<proteinExistence type="predicted"/>
<dbReference type="PATRIC" id="fig|1618.3.peg.1347"/>
<reference evidence="1 2" key="1">
    <citation type="journal article" date="2015" name="Genome Announc.">
        <title>Expanding the biotechnology potential of lactobacilli through comparative genomics of 213 strains and associated genera.</title>
        <authorList>
            <person name="Sun Z."/>
            <person name="Harris H.M."/>
            <person name="McCann A."/>
            <person name="Guo C."/>
            <person name="Argimon S."/>
            <person name="Zhang W."/>
            <person name="Yang X."/>
            <person name="Jeffery I.B."/>
            <person name="Cooney J.C."/>
            <person name="Kagawa T.F."/>
            <person name="Liu W."/>
            <person name="Song Y."/>
            <person name="Salvetti E."/>
            <person name="Wrobel A."/>
            <person name="Rasinkangas P."/>
            <person name="Parkhill J."/>
            <person name="Rea M.C."/>
            <person name="O'Sullivan O."/>
            <person name="Ritari J."/>
            <person name="Douillard F.P."/>
            <person name="Paul Ross R."/>
            <person name="Yang R."/>
            <person name="Briner A.E."/>
            <person name="Felis G.E."/>
            <person name="de Vos W.M."/>
            <person name="Barrangou R."/>
            <person name="Klaenhammer T.R."/>
            <person name="Caufield P.W."/>
            <person name="Cui Y."/>
            <person name="Zhang H."/>
            <person name="O'Toole P.W."/>
        </authorList>
    </citation>
    <scope>NUCLEOTIDE SEQUENCE [LARGE SCALE GENOMIC DNA]</scope>
    <source>
        <strain evidence="1 2">ATCC 27304</strain>
    </source>
</reference>
<sequence length="172" mass="19601">MSKKAIIIFSLGVFFIFLSFEIFSYNVSSTKNILPKTNSFVQSISYITDLKDKHIQGKYVYKVDNATISRNSRKNPTLDINGWIIKKGTHINSVSIKVALKNKSNSYSLLPTVVTTRPDVTSTIDDGTNYNYSGFSVHMLARKKIINRRTRLYIFLQINGSTKIIKTNTYLE</sequence>
<dbReference type="AlphaFoldDB" id="A0A0R2FUZ1"/>
<protein>
    <submittedName>
        <fullName evidence="1">Uncharacterized protein</fullName>
    </submittedName>
</protein>
<gene>
    <name evidence="1" type="ORF">IV36_GL001331</name>
</gene>
<dbReference type="Proteomes" id="UP000051727">
    <property type="component" value="Unassembled WGS sequence"/>
</dbReference>
<evidence type="ECO:0000313" key="2">
    <source>
        <dbReference type="Proteomes" id="UP000051727"/>
    </source>
</evidence>
<comment type="caution">
    <text evidence="1">The sequence shown here is derived from an EMBL/GenBank/DDBJ whole genome shotgun (WGS) entry which is preliminary data.</text>
</comment>
<organism evidence="1 2">
    <name type="scientific">Liquorilactobacillus mali</name>
    <dbReference type="NCBI Taxonomy" id="1618"/>
    <lineage>
        <taxon>Bacteria</taxon>
        <taxon>Bacillati</taxon>
        <taxon>Bacillota</taxon>
        <taxon>Bacilli</taxon>
        <taxon>Lactobacillales</taxon>
        <taxon>Lactobacillaceae</taxon>
        <taxon>Liquorilactobacillus</taxon>
    </lineage>
</organism>
<name>A0A0R2FUZ1_9LACO</name>